<proteinExistence type="predicted"/>
<dbReference type="AlphaFoldDB" id="A0A845STH0"/>
<reference evidence="1 2" key="1">
    <citation type="submission" date="2019-12" db="EMBL/GenBank/DDBJ databases">
        <authorList>
            <person name="Lee S.D."/>
        </authorList>
    </citation>
    <scope>NUCLEOTIDE SEQUENCE [LARGE SCALE GENOMIC DNA]</scope>
    <source>
        <strain evidence="1 2">SAP-6</strain>
    </source>
</reference>
<dbReference type="NCBIfam" id="NF008811">
    <property type="entry name" value="PRK11835.1"/>
    <property type="match status" value="1"/>
</dbReference>
<dbReference type="Proteomes" id="UP000461443">
    <property type="component" value="Unassembled WGS sequence"/>
</dbReference>
<dbReference type="EMBL" id="WUBS01000022">
    <property type="protein sequence ID" value="NDL65781.1"/>
    <property type="molecule type" value="Genomic_DNA"/>
</dbReference>
<evidence type="ECO:0008006" key="3">
    <source>
        <dbReference type="Google" id="ProtNLM"/>
    </source>
</evidence>
<evidence type="ECO:0000313" key="2">
    <source>
        <dbReference type="Proteomes" id="UP000461443"/>
    </source>
</evidence>
<name>A0A845STH0_9GAMM</name>
<evidence type="ECO:0000313" key="1">
    <source>
        <dbReference type="EMBL" id="NDL65781.1"/>
    </source>
</evidence>
<reference evidence="1 2" key="2">
    <citation type="submission" date="2020-02" db="EMBL/GenBank/DDBJ databases">
        <title>The new genus of Enterobacteriales.</title>
        <authorList>
            <person name="Kim I.S."/>
        </authorList>
    </citation>
    <scope>NUCLEOTIDE SEQUENCE [LARGE SCALE GENOMIC DNA]</scope>
    <source>
        <strain evidence="1 2">SAP-6</strain>
    </source>
</reference>
<keyword evidence="2" id="KW-1185">Reference proteome</keyword>
<accession>A0A845STH0</accession>
<dbReference type="InterPro" id="IPR020489">
    <property type="entry name" value="Uncharacterised_YejG"/>
</dbReference>
<protein>
    <recommendedName>
        <fullName evidence="3">YejG-like protein</fullName>
    </recommendedName>
</protein>
<organism evidence="1 2">
    <name type="scientific">Acerihabitans arboris</name>
    <dbReference type="NCBI Taxonomy" id="2691583"/>
    <lineage>
        <taxon>Bacteria</taxon>
        <taxon>Pseudomonadati</taxon>
        <taxon>Pseudomonadota</taxon>
        <taxon>Gammaproteobacteria</taxon>
        <taxon>Enterobacterales</taxon>
        <taxon>Pectobacteriaceae</taxon>
        <taxon>Acerihabitans</taxon>
    </lineage>
</organism>
<comment type="caution">
    <text evidence="1">The sequence shown here is derived from an EMBL/GenBank/DDBJ whole genome shotgun (WGS) entry which is preliminary data.</text>
</comment>
<dbReference type="Pfam" id="PF13989">
    <property type="entry name" value="YejG"/>
    <property type="match status" value="1"/>
</dbReference>
<dbReference type="RefSeq" id="WP_162368492.1">
    <property type="nucleotide sequence ID" value="NZ_WUBS01000022.1"/>
</dbReference>
<sequence length="113" mass="12527">MTNLQLSVVHRLPRHYRWLNGFSGIKVEPVSTADGDDNELIGLTLLSHEGDAAWEVMRELARSLVEIQVTCSVLECEGQPCLFLHRDDECTGLCRLKNMGVAIAEPAAAPYFS</sequence>
<gene>
    <name evidence="1" type="ORF">GRH90_23900</name>
</gene>